<evidence type="ECO:0000256" key="1">
    <source>
        <dbReference type="SAM" id="MobiDB-lite"/>
    </source>
</evidence>
<dbReference type="EMBL" id="AOJE01000005">
    <property type="protein sequence ID" value="ELZ43583.1"/>
    <property type="molecule type" value="Genomic_DNA"/>
</dbReference>
<evidence type="ECO:0000256" key="2">
    <source>
        <dbReference type="SAM" id="Phobius"/>
    </source>
</evidence>
<dbReference type="RefSeq" id="WP_004045824.1">
    <property type="nucleotide sequence ID" value="NZ_AOJE01000005.1"/>
</dbReference>
<dbReference type="Proteomes" id="UP000011514">
    <property type="component" value="Unassembled WGS sequence"/>
</dbReference>
<keyword evidence="2" id="KW-1133">Transmembrane helix</keyword>
<feature type="transmembrane region" description="Helical" evidence="2">
    <location>
        <begin position="154"/>
        <end position="178"/>
    </location>
</feature>
<feature type="region of interest" description="Disordered" evidence="1">
    <location>
        <begin position="1"/>
        <end position="50"/>
    </location>
</feature>
<gene>
    <name evidence="3" type="ORF">C471_00665</name>
</gene>
<organism evidence="3 4">
    <name type="scientific">Halorubrum saccharovorum DSM 1137</name>
    <dbReference type="NCBI Taxonomy" id="1227484"/>
    <lineage>
        <taxon>Archaea</taxon>
        <taxon>Methanobacteriati</taxon>
        <taxon>Methanobacteriota</taxon>
        <taxon>Stenosarchaea group</taxon>
        <taxon>Halobacteria</taxon>
        <taxon>Halobacteriales</taxon>
        <taxon>Haloferacaceae</taxon>
        <taxon>Halorubrum</taxon>
    </lineage>
</organism>
<feature type="transmembrane region" description="Helical" evidence="2">
    <location>
        <begin position="54"/>
        <end position="76"/>
    </location>
</feature>
<feature type="transmembrane region" description="Helical" evidence="2">
    <location>
        <begin position="96"/>
        <end position="112"/>
    </location>
</feature>
<dbReference type="PATRIC" id="fig|1227484.4.peg.133"/>
<reference evidence="3 4" key="1">
    <citation type="journal article" date="2014" name="PLoS Genet.">
        <title>Phylogenetically driven sequencing of extremely halophilic archaea reveals strategies for static and dynamic osmo-response.</title>
        <authorList>
            <person name="Becker E.A."/>
            <person name="Seitzer P.M."/>
            <person name="Tritt A."/>
            <person name="Larsen D."/>
            <person name="Krusor M."/>
            <person name="Yao A.I."/>
            <person name="Wu D."/>
            <person name="Madern D."/>
            <person name="Eisen J.A."/>
            <person name="Darling A.E."/>
            <person name="Facciotti M.T."/>
        </authorList>
    </citation>
    <scope>NUCLEOTIDE SEQUENCE [LARGE SCALE GENOMIC DNA]</scope>
    <source>
        <strain evidence="3 4">DSM 1137</strain>
    </source>
</reference>
<keyword evidence="2" id="KW-0472">Membrane</keyword>
<keyword evidence="4" id="KW-1185">Reference proteome</keyword>
<evidence type="ECO:0008006" key="5">
    <source>
        <dbReference type="Google" id="ProtNLM"/>
    </source>
</evidence>
<evidence type="ECO:0000313" key="3">
    <source>
        <dbReference type="EMBL" id="ELZ43583.1"/>
    </source>
</evidence>
<accession>M0E974</accession>
<feature type="transmembrane region" description="Helical" evidence="2">
    <location>
        <begin position="119"/>
        <end position="142"/>
    </location>
</feature>
<dbReference type="AlphaFoldDB" id="M0E974"/>
<name>M0E974_9EURY</name>
<dbReference type="STRING" id="1227484.C471_00665"/>
<keyword evidence="2" id="KW-0812">Transmembrane</keyword>
<evidence type="ECO:0000313" key="4">
    <source>
        <dbReference type="Proteomes" id="UP000011514"/>
    </source>
</evidence>
<proteinExistence type="predicted"/>
<dbReference type="eggNOG" id="arCOG03232">
    <property type="taxonomic scope" value="Archaea"/>
</dbReference>
<sequence length="184" mass="18535">MSCPPDDGRGEAERDRDGRDEAERDQDGRDEAERDQDGRDEAEAGGDSAGRGPWLVTGAFAALLLLSSVVPVPGSAPPVGSGVGALPLDIGLTDPFHLLGYAVLTLLAGRAIGRGRGGLFVAAGAAVAVGFGIELVQAPIPWRSFAWRDAAVNAVGAVIGAGALAAVDAAAAVGLIGASRDRSR</sequence>
<protein>
    <recommendedName>
        <fullName evidence="5">VanZ family protein</fullName>
    </recommendedName>
</protein>
<comment type="caution">
    <text evidence="3">The sequence shown here is derived from an EMBL/GenBank/DDBJ whole genome shotgun (WGS) entry which is preliminary data.</text>
</comment>
<feature type="compositionally biased region" description="Basic and acidic residues" evidence="1">
    <location>
        <begin position="1"/>
        <end position="42"/>
    </location>
</feature>